<dbReference type="OMA" id="WLEHEVS"/>
<organism evidence="9 10">
    <name type="scientific">Ciona savignyi</name>
    <name type="common">Pacific transparent sea squirt</name>
    <dbReference type="NCBI Taxonomy" id="51511"/>
    <lineage>
        <taxon>Eukaryota</taxon>
        <taxon>Metazoa</taxon>
        <taxon>Chordata</taxon>
        <taxon>Tunicata</taxon>
        <taxon>Ascidiacea</taxon>
        <taxon>Phlebobranchia</taxon>
        <taxon>Cionidae</taxon>
        <taxon>Ciona</taxon>
    </lineage>
</organism>
<evidence type="ECO:0000256" key="3">
    <source>
        <dbReference type="ARBA" id="ARBA00023125"/>
    </source>
</evidence>
<dbReference type="GO" id="GO:0000977">
    <property type="term" value="F:RNA polymerase II transcription regulatory region sequence-specific DNA binding"/>
    <property type="evidence" value="ECO:0007669"/>
    <property type="project" value="TreeGrafter"/>
</dbReference>
<evidence type="ECO:0000313" key="9">
    <source>
        <dbReference type="Ensembl" id="ENSCSAVP00000000229.1"/>
    </source>
</evidence>
<evidence type="ECO:0000259" key="8">
    <source>
        <dbReference type="PROSITE" id="PS50217"/>
    </source>
</evidence>
<keyword evidence="2" id="KW-0805">Transcription regulation</keyword>
<evidence type="ECO:0000256" key="1">
    <source>
        <dbReference type="ARBA" id="ARBA00022843"/>
    </source>
</evidence>
<dbReference type="SMART" id="SM00338">
    <property type="entry name" value="BRLZ"/>
    <property type="match status" value="1"/>
</dbReference>
<dbReference type="AlphaFoldDB" id="H2Y4I1"/>
<evidence type="ECO:0000256" key="2">
    <source>
        <dbReference type="ARBA" id="ARBA00023015"/>
    </source>
</evidence>
<keyword evidence="5" id="KW-0539">Nucleus</keyword>
<dbReference type="Pfam" id="PF00170">
    <property type="entry name" value="bZIP_1"/>
    <property type="match status" value="1"/>
</dbReference>
<evidence type="ECO:0000313" key="10">
    <source>
        <dbReference type="Proteomes" id="UP000007875"/>
    </source>
</evidence>
<feature type="domain" description="BZIP" evidence="8">
    <location>
        <begin position="22"/>
        <end position="73"/>
    </location>
</feature>
<protein>
    <recommendedName>
        <fullName evidence="6">X-box-binding protein 1</fullName>
    </recommendedName>
</protein>
<dbReference type="InParanoid" id="H2Y4I1"/>
<dbReference type="PROSITE" id="PS00036">
    <property type="entry name" value="BZIP_BASIC"/>
    <property type="match status" value="1"/>
</dbReference>
<feature type="region of interest" description="Disordered" evidence="7">
    <location>
        <begin position="80"/>
        <end position="148"/>
    </location>
</feature>
<dbReference type="InterPro" id="IPR052470">
    <property type="entry name" value="ER_Stress-Reg_TF"/>
</dbReference>
<dbReference type="PANTHER" id="PTHR46542:SF1">
    <property type="entry name" value="X-BOX BINDING PROTEIN 1"/>
    <property type="match status" value="1"/>
</dbReference>
<keyword evidence="10" id="KW-1185">Reference proteome</keyword>
<reference evidence="10" key="1">
    <citation type="submission" date="2003-08" db="EMBL/GenBank/DDBJ databases">
        <authorList>
            <person name="Birren B."/>
            <person name="Nusbaum C."/>
            <person name="Abebe A."/>
            <person name="Abouelleil A."/>
            <person name="Adekoya E."/>
            <person name="Ait-zahra M."/>
            <person name="Allen N."/>
            <person name="Allen T."/>
            <person name="An P."/>
            <person name="Anderson M."/>
            <person name="Anderson S."/>
            <person name="Arachchi H."/>
            <person name="Armbruster J."/>
            <person name="Bachantsang P."/>
            <person name="Baldwin J."/>
            <person name="Barry A."/>
            <person name="Bayul T."/>
            <person name="Blitshsteyn B."/>
            <person name="Bloom T."/>
            <person name="Blye J."/>
            <person name="Boguslavskiy L."/>
            <person name="Borowsky M."/>
            <person name="Boukhgalter B."/>
            <person name="Brunache A."/>
            <person name="Butler J."/>
            <person name="Calixte N."/>
            <person name="Calvo S."/>
            <person name="Camarata J."/>
            <person name="Campo K."/>
            <person name="Chang J."/>
            <person name="Cheshatsang Y."/>
            <person name="Citroen M."/>
            <person name="Collymore A."/>
            <person name="Considine T."/>
            <person name="Cook A."/>
            <person name="Cooke P."/>
            <person name="Corum B."/>
            <person name="Cuomo C."/>
            <person name="David R."/>
            <person name="Dawoe T."/>
            <person name="Degray S."/>
            <person name="Dodge S."/>
            <person name="Dooley K."/>
            <person name="Dorje P."/>
            <person name="Dorjee K."/>
            <person name="Dorris L."/>
            <person name="Duffey N."/>
            <person name="Dupes A."/>
            <person name="Elkins T."/>
            <person name="Engels R."/>
            <person name="Erickson J."/>
            <person name="Farina A."/>
            <person name="Faro S."/>
            <person name="Ferreira P."/>
            <person name="Fischer H."/>
            <person name="Fitzgerald M."/>
            <person name="Foley K."/>
            <person name="Gage D."/>
            <person name="Galagan J."/>
            <person name="Gearin G."/>
            <person name="Gnerre S."/>
            <person name="Gnirke A."/>
            <person name="Goyette A."/>
            <person name="Graham J."/>
            <person name="Grandbois E."/>
            <person name="Gyaltsen K."/>
            <person name="Hafez N."/>
            <person name="Hagopian D."/>
            <person name="Hagos B."/>
            <person name="Hall J."/>
            <person name="Hatcher B."/>
            <person name="Heller A."/>
            <person name="Higgins H."/>
            <person name="Honan T."/>
            <person name="Horn A."/>
            <person name="Houde N."/>
            <person name="Hughes L."/>
            <person name="Hulme W."/>
            <person name="Husby E."/>
            <person name="Iliev I."/>
            <person name="Jaffe D."/>
            <person name="Jones C."/>
            <person name="Kamal M."/>
            <person name="Kamat A."/>
            <person name="Kamvysselis M."/>
            <person name="Karlsson E."/>
            <person name="Kells C."/>
            <person name="Kieu A."/>
            <person name="Kisner P."/>
            <person name="Kodira C."/>
            <person name="Kulbokas E."/>
            <person name="Labutti K."/>
            <person name="Lama D."/>
            <person name="Landers T."/>
            <person name="Leger J."/>
            <person name="Levine S."/>
            <person name="Lewis D."/>
            <person name="Lewis T."/>
            <person name="Lindblad-toh K."/>
            <person name="Liu X."/>
            <person name="Lokyitsang T."/>
            <person name="Lokyitsang Y."/>
            <person name="Lucien O."/>
            <person name="Lui A."/>
            <person name="Ma L.J."/>
            <person name="Mabbitt R."/>
            <person name="Macdonald J."/>
            <person name="Maclean C."/>
            <person name="Major J."/>
            <person name="Manning J."/>
            <person name="Marabella R."/>
            <person name="Maru K."/>
            <person name="Matthews C."/>
            <person name="Mauceli E."/>
            <person name="Mccarthy M."/>
            <person name="Mcdonough S."/>
            <person name="Mcghee T."/>
            <person name="Meldrim J."/>
            <person name="Meneus L."/>
            <person name="Mesirov J."/>
            <person name="Mihalev A."/>
            <person name="Mihova T."/>
            <person name="Mikkelsen T."/>
            <person name="Mlenga V."/>
            <person name="Moru K."/>
            <person name="Mozes J."/>
            <person name="Mulrain L."/>
            <person name="Munson G."/>
            <person name="Naylor J."/>
            <person name="Newes C."/>
            <person name="Nguyen C."/>
            <person name="Nguyen N."/>
            <person name="Nguyen T."/>
            <person name="Nicol R."/>
            <person name="Nielsen C."/>
            <person name="Nizzari M."/>
            <person name="Norbu C."/>
            <person name="Norbu N."/>
            <person name="O'donnell P."/>
            <person name="Okoawo O."/>
            <person name="O'leary S."/>
            <person name="Omotosho B."/>
            <person name="O'neill K."/>
            <person name="Osman S."/>
            <person name="Parker S."/>
            <person name="Perrin D."/>
            <person name="Phunkhang P."/>
            <person name="Piqani B."/>
            <person name="Purcell S."/>
            <person name="Rachupka T."/>
            <person name="Ramasamy U."/>
            <person name="Rameau R."/>
            <person name="Ray V."/>
            <person name="Raymond C."/>
            <person name="Retta R."/>
            <person name="Richardson S."/>
            <person name="Rise C."/>
            <person name="Rodriguez J."/>
            <person name="Rogers J."/>
            <person name="Rogov P."/>
            <person name="Rutman M."/>
            <person name="Schupbach R."/>
            <person name="Seaman C."/>
            <person name="Settipalli S."/>
            <person name="Sharpe T."/>
            <person name="Sheridan J."/>
            <person name="Sherpa N."/>
            <person name="Shi J."/>
            <person name="Smirnov S."/>
            <person name="Smith C."/>
            <person name="Sougnez C."/>
            <person name="Spencer B."/>
            <person name="Stalker J."/>
            <person name="Stange-thomann N."/>
            <person name="Stavropoulos S."/>
            <person name="Stetson K."/>
            <person name="Stone C."/>
            <person name="Stone S."/>
            <person name="Stubbs M."/>
            <person name="Talamas J."/>
            <person name="Tchuinga P."/>
            <person name="Tenzing P."/>
            <person name="Tesfaye S."/>
            <person name="Theodore J."/>
            <person name="Thoulutsang Y."/>
            <person name="Topham K."/>
            <person name="Towey S."/>
            <person name="Tsamla T."/>
            <person name="Tsomo N."/>
            <person name="Vallee D."/>
            <person name="Vassiliev H."/>
            <person name="Venkataraman V."/>
            <person name="Vinson J."/>
            <person name="Vo A."/>
            <person name="Wade C."/>
            <person name="Wang S."/>
            <person name="Wangchuk T."/>
            <person name="Wangdi T."/>
            <person name="Whittaker C."/>
            <person name="Wilkinson J."/>
            <person name="Wu Y."/>
            <person name="Wyman D."/>
            <person name="Yadav S."/>
            <person name="Yang S."/>
            <person name="Yang X."/>
            <person name="Yeager S."/>
            <person name="Yee E."/>
            <person name="Young G."/>
            <person name="Zainoun J."/>
            <person name="Zembeck L."/>
            <person name="Zimmer A."/>
            <person name="Zody M."/>
            <person name="Lander E."/>
        </authorList>
    </citation>
    <scope>NUCLEOTIDE SEQUENCE [LARGE SCALE GENOMIC DNA]</scope>
</reference>
<reference evidence="9" key="3">
    <citation type="submission" date="2025-09" db="UniProtKB">
        <authorList>
            <consortium name="Ensembl"/>
        </authorList>
    </citation>
    <scope>IDENTIFICATION</scope>
</reference>
<dbReference type="SUPFAM" id="SSF57959">
    <property type="entry name" value="Leucine zipper domain"/>
    <property type="match status" value="1"/>
</dbReference>
<keyword evidence="1" id="KW-0832">Ubl conjugation</keyword>
<evidence type="ECO:0000256" key="7">
    <source>
        <dbReference type="SAM" id="MobiDB-lite"/>
    </source>
</evidence>
<keyword evidence="3" id="KW-0238">DNA-binding</keyword>
<evidence type="ECO:0000256" key="6">
    <source>
        <dbReference type="ARBA" id="ARBA00040165"/>
    </source>
</evidence>
<feature type="compositionally biased region" description="Polar residues" evidence="7">
    <location>
        <begin position="83"/>
        <end position="93"/>
    </location>
</feature>
<dbReference type="GO" id="GO:0000981">
    <property type="term" value="F:DNA-binding transcription factor activity, RNA polymerase II-specific"/>
    <property type="evidence" value="ECO:0007669"/>
    <property type="project" value="TreeGrafter"/>
</dbReference>
<dbReference type="InterPro" id="IPR004827">
    <property type="entry name" value="bZIP"/>
</dbReference>
<dbReference type="HOGENOM" id="CLU_1165470_0_0_1"/>
<feature type="compositionally biased region" description="Basic and acidic residues" evidence="7">
    <location>
        <begin position="97"/>
        <end position="106"/>
    </location>
</feature>
<keyword evidence="4" id="KW-0804">Transcription</keyword>
<dbReference type="Proteomes" id="UP000007875">
    <property type="component" value="Unassembled WGS sequence"/>
</dbReference>
<dbReference type="GeneTree" id="ENSGT00390000007292"/>
<evidence type="ECO:0000256" key="4">
    <source>
        <dbReference type="ARBA" id="ARBA00023163"/>
    </source>
</evidence>
<evidence type="ECO:0000256" key="5">
    <source>
        <dbReference type="ARBA" id="ARBA00023242"/>
    </source>
</evidence>
<feature type="region of interest" description="Disordered" evidence="7">
    <location>
        <begin position="1"/>
        <end position="41"/>
    </location>
</feature>
<reference evidence="9" key="2">
    <citation type="submission" date="2025-08" db="UniProtKB">
        <authorList>
            <consortium name="Ensembl"/>
        </authorList>
    </citation>
    <scope>IDENTIFICATION</scope>
</reference>
<sequence>MIGDKKRNQMIHDQEEGYADADEKELRKKLRNRESAQRARDRQKARMQWLEHEVSLLQVRNLTLSRENALLRNVLALGGKTFDSGNEQTSPSDCTADEDKLAEVSRKQRKRSSEAGNGPEAKRRRVSANQPEETNTQRSLSDSEVDNSTLQRSLITKTSSLLGQIMNPLLSARQRSFDVFTNPGAGGLSSNEDTPDEEPTRPALLFPYLLPTFPLR</sequence>
<accession>H2Y4I1</accession>
<dbReference type="PANTHER" id="PTHR46542">
    <property type="entry name" value="X-BOX BINDING PROTEIN 1"/>
    <property type="match status" value="1"/>
</dbReference>
<dbReference type="GO" id="GO:0005634">
    <property type="term" value="C:nucleus"/>
    <property type="evidence" value="ECO:0007669"/>
    <property type="project" value="TreeGrafter"/>
</dbReference>
<dbReference type="PROSITE" id="PS50217">
    <property type="entry name" value="BZIP"/>
    <property type="match status" value="1"/>
</dbReference>
<dbReference type="Gene3D" id="1.20.5.170">
    <property type="match status" value="1"/>
</dbReference>
<proteinExistence type="predicted"/>
<dbReference type="InterPro" id="IPR046347">
    <property type="entry name" value="bZIP_sf"/>
</dbReference>
<feature type="compositionally biased region" description="Basic and acidic residues" evidence="7">
    <location>
        <begin position="1"/>
        <end position="15"/>
    </location>
</feature>
<feature type="compositionally biased region" description="Polar residues" evidence="7">
    <location>
        <begin position="127"/>
        <end position="148"/>
    </location>
</feature>
<name>H2Y4I1_CIOSA</name>
<feature type="compositionally biased region" description="Basic and acidic residues" evidence="7">
    <location>
        <begin position="32"/>
        <end position="41"/>
    </location>
</feature>
<dbReference type="Ensembl" id="ENSCSAVT00000000231.1">
    <property type="protein sequence ID" value="ENSCSAVP00000000229.1"/>
    <property type="gene ID" value="ENSCSAVG00000000127.1"/>
</dbReference>
<feature type="region of interest" description="Disordered" evidence="7">
    <location>
        <begin position="181"/>
        <end position="202"/>
    </location>
</feature>